<dbReference type="AlphaFoldDB" id="A0A0B3BJ84"/>
<reference evidence="1 2" key="1">
    <citation type="submission" date="2014-11" db="EMBL/GenBank/DDBJ databases">
        <title>Genome sequence of Pseudomonas tuomuerensis JCM 14085.</title>
        <authorList>
            <person name="Shin S.-K."/>
            <person name="Yi H."/>
        </authorList>
    </citation>
    <scope>NUCLEOTIDE SEQUENCE [LARGE SCALE GENOMIC DNA]</scope>
    <source>
        <strain evidence="1 2">JCM 14085</strain>
    </source>
</reference>
<dbReference type="InterPro" id="IPR027396">
    <property type="entry name" value="DsrEFH-like"/>
</dbReference>
<keyword evidence="2" id="KW-1185">Reference proteome</keyword>
<dbReference type="SUPFAM" id="SSF75169">
    <property type="entry name" value="DsrEFH-like"/>
    <property type="match status" value="1"/>
</dbReference>
<dbReference type="Proteomes" id="UP000030980">
    <property type="component" value="Unassembled WGS sequence"/>
</dbReference>
<evidence type="ECO:0000313" key="1">
    <source>
        <dbReference type="EMBL" id="KHO64543.1"/>
    </source>
</evidence>
<dbReference type="RefSeq" id="WP_039606581.1">
    <property type="nucleotide sequence ID" value="NZ_FMUP01000002.1"/>
</dbReference>
<name>A0A0B3BJ84_9PSED</name>
<dbReference type="InterPro" id="IPR003787">
    <property type="entry name" value="Sulphur_relay_DsrE/F-like"/>
</dbReference>
<dbReference type="Pfam" id="PF02635">
    <property type="entry name" value="DsrE"/>
    <property type="match status" value="1"/>
</dbReference>
<dbReference type="STRING" id="706570.PT85_10085"/>
<dbReference type="EMBL" id="JTAK01000004">
    <property type="protein sequence ID" value="KHO64543.1"/>
    <property type="molecule type" value="Genomic_DNA"/>
</dbReference>
<dbReference type="OrthoDB" id="9807918at2"/>
<evidence type="ECO:0000313" key="2">
    <source>
        <dbReference type="Proteomes" id="UP000030980"/>
    </source>
</evidence>
<organism evidence="1 2">
    <name type="scientific">Pseudomonas flexibilis</name>
    <dbReference type="NCBI Taxonomy" id="706570"/>
    <lineage>
        <taxon>Bacteria</taxon>
        <taxon>Pseudomonadati</taxon>
        <taxon>Pseudomonadota</taxon>
        <taxon>Gammaproteobacteria</taxon>
        <taxon>Pseudomonadales</taxon>
        <taxon>Pseudomonadaceae</taxon>
        <taxon>Pseudomonas</taxon>
    </lineage>
</organism>
<gene>
    <name evidence="1" type="ORF">PT85_10085</name>
</gene>
<protein>
    <submittedName>
        <fullName evidence="1">Sulfur reduction protein DsrE</fullName>
    </submittedName>
</protein>
<accession>A0A0B3BJ84</accession>
<sequence>MSNTRFVATLFDGRGNPNKVTVAFTMALNARMKGHDTTLILMAEAVELGQPGAIDLDIGAPFEPVDALLGRYRELGGKIAICSACMQHNGFTAQDMVPDYAIITAPQVIDLLMEAGGSLQIT</sequence>
<dbReference type="Gene3D" id="3.40.1260.10">
    <property type="entry name" value="DsrEFH-like"/>
    <property type="match status" value="1"/>
</dbReference>
<comment type="caution">
    <text evidence="1">The sequence shown here is derived from an EMBL/GenBank/DDBJ whole genome shotgun (WGS) entry which is preliminary data.</text>
</comment>
<proteinExistence type="predicted"/>